<dbReference type="Proteomes" id="UP001500416">
    <property type="component" value="Unassembled WGS sequence"/>
</dbReference>
<reference evidence="1 2" key="1">
    <citation type="journal article" date="2019" name="Int. J. Syst. Evol. Microbiol.">
        <title>The Global Catalogue of Microorganisms (GCM) 10K type strain sequencing project: providing services to taxonomists for standard genome sequencing and annotation.</title>
        <authorList>
            <consortium name="The Broad Institute Genomics Platform"/>
            <consortium name="The Broad Institute Genome Sequencing Center for Infectious Disease"/>
            <person name="Wu L."/>
            <person name="Ma J."/>
        </authorList>
    </citation>
    <scope>NUCLEOTIDE SEQUENCE [LARGE SCALE GENOMIC DNA]</scope>
    <source>
        <strain evidence="1 2">JCM 3380</strain>
    </source>
</reference>
<protein>
    <submittedName>
        <fullName evidence="1">Uncharacterized protein</fullName>
    </submittedName>
</protein>
<evidence type="ECO:0000313" key="2">
    <source>
        <dbReference type="Proteomes" id="UP001500416"/>
    </source>
</evidence>
<evidence type="ECO:0000313" key="1">
    <source>
        <dbReference type="EMBL" id="GAA0256551.1"/>
    </source>
</evidence>
<gene>
    <name evidence="1" type="ORF">GCM10010492_66840</name>
</gene>
<name>A0ABN0UNW2_9PSEU</name>
<keyword evidence="2" id="KW-1185">Reference proteome</keyword>
<comment type="caution">
    <text evidence="1">The sequence shown here is derived from an EMBL/GenBank/DDBJ whole genome shotgun (WGS) entry which is preliminary data.</text>
</comment>
<proteinExistence type="predicted"/>
<sequence length="185" mass="19423">MKVRQGGVRVVGLGVGAGAGGQRAGLQPRVADFVGALDGDGADGDGGPVVAEASFRRARSRARRQARMAIGPATSQGAGPPLGMSGGLSSRRVEDVGVERFQDDDAGYERWLAGHPDLYVLNTTRTPTPAYLKLHRATCHTIAGVPARGVRWTGEYIKLCGTRAELEHFARTQVGGEVSPCGNCR</sequence>
<accession>A0ABN0UNW2</accession>
<dbReference type="EMBL" id="BAAABU010000025">
    <property type="protein sequence ID" value="GAA0256551.1"/>
    <property type="molecule type" value="Genomic_DNA"/>
</dbReference>
<organism evidence="1 2">
    <name type="scientific">Saccharothrix mutabilis subsp. mutabilis</name>
    <dbReference type="NCBI Taxonomy" id="66855"/>
    <lineage>
        <taxon>Bacteria</taxon>
        <taxon>Bacillati</taxon>
        <taxon>Actinomycetota</taxon>
        <taxon>Actinomycetes</taxon>
        <taxon>Pseudonocardiales</taxon>
        <taxon>Pseudonocardiaceae</taxon>
        <taxon>Saccharothrix</taxon>
    </lineage>
</organism>